<dbReference type="EMBL" id="JAJEKE010000001">
    <property type="protein sequence ID" value="MCQ1528042.1"/>
    <property type="molecule type" value="Genomic_DNA"/>
</dbReference>
<dbReference type="InterPro" id="IPR003772">
    <property type="entry name" value="YceD"/>
</dbReference>
<sequence>MELNIMDILKNEGVKKQFSFFETMQGNSIEFYGEKINIIKPVEIKGYAINYEGKIRLDMNISTEIERTCSRCLTYYYEKIDFDADYVFVKSLENSKEDAYLLKGDTISLDEIVIDEIASQMTMKPLCKPDCKGLCPKCGKNKNIDECGCVLDEIDPRLQILSSFLEKN</sequence>
<dbReference type="Pfam" id="PF02620">
    <property type="entry name" value="YceD"/>
    <property type="match status" value="1"/>
</dbReference>
<reference evidence="1 2" key="1">
    <citation type="submission" date="2021-10" db="EMBL/GenBank/DDBJ databases">
        <title>Lutispora strain m25 sp. nov., a thermophilic, non-spore-forming bacterium isolated from a lab-scale methanogenic bioreactor digesting anaerobic sludge.</title>
        <authorList>
            <person name="El Houari A."/>
            <person name="Mcdonald J."/>
        </authorList>
    </citation>
    <scope>NUCLEOTIDE SEQUENCE [LARGE SCALE GENOMIC DNA]</scope>
    <source>
        <strain evidence="2">m25</strain>
    </source>
</reference>
<dbReference type="Proteomes" id="UP001651880">
    <property type="component" value="Unassembled WGS sequence"/>
</dbReference>
<proteinExistence type="predicted"/>
<protein>
    <submittedName>
        <fullName evidence="1">DUF177 domain-containing protein</fullName>
    </submittedName>
</protein>
<dbReference type="PANTHER" id="PTHR34374:SF1">
    <property type="entry name" value="LARGE RIBOSOMAL RNA SUBUNIT ACCUMULATION PROTEIN YCED HOMOLOG 1, CHLOROPLASTIC"/>
    <property type="match status" value="1"/>
</dbReference>
<dbReference type="RefSeq" id="WP_255225553.1">
    <property type="nucleotide sequence ID" value="NZ_JAJEKE010000001.1"/>
</dbReference>
<accession>A0ABT1N9W2</accession>
<organism evidence="1 2">
    <name type="scientific">Lutispora saccharofermentans</name>
    <dbReference type="NCBI Taxonomy" id="3024236"/>
    <lineage>
        <taxon>Bacteria</taxon>
        <taxon>Bacillati</taxon>
        <taxon>Bacillota</taxon>
        <taxon>Clostridia</taxon>
        <taxon>Lutisporales</taxon>
        <taxon>Lutisporaceae</taxon>
        <taxon>Lutispora</taxon>
    </lineage>
</organism>
<comment type="caution">
    <text evidence="1">The sequence shown here is derived from an EMBL/GenBank/DDBJ whole genome shotgun (WGS) entry which is preliminary data.</text>
</comment>
<keyword evidence="2" id="KW-1185">Reference proteome</keyword>
<evidence type="ECO:0000313" key="1">
    <source>
        <dbReference type="EMBL" id="MCQ1528042.1"/>
    </source>
</evidence>
<gene>
    <name evidence="1" type="ORF">LJD61_00555</name>
</gene>
<evidence type="ECO:0000313" key="2">
    <source>
        <dbReference type="Proteomes" id="UP001651880"/>
    </source>
</evidence>
<dbReference type="PANTHER" id="PTHR34374">
    <property type="entry name" value="LARGE RIBOSOMAL RNA SUBUNIT ACCUMULATION PROTEIN YCED HOMOLOG 1, CHLOROPLASTIC"/>
    <property type="match status" value="1"/>
</dbReference>
<name>A0ABT1N9W2_9FIRM</name>